<dbReference type="Gene3D" id="1.10.510.10">
    <property type="entry name" value="Transferase(Phosphotransferase) domain 1"/>
    <property type="match status" value="1"/>
</dbReference>
<accession>A0ABX5VJ91</accession>
<dbReference type="RefSeq" id="WP_139947476.1">
    <property type="nucleotide sequence ID" value="NZ_CP040899.1"/>
</dbReference>
<gene>
    <name evidence="8" type="ORF">FE251_01190</name>
</gene>
<dbReference type="InterPro" id="IPR000719">
    <property type="entry name" value="Prot_kinase_dom"/>
</dbReference>
<organism evidence="8 9">
    <name type="scientific">Georgenia wutianyii</name>
    <dbReference type="NCBI Taxonomy" id="2585135"/>
    <lineage>
        <taxon>Bacteria</taxon>
        <taxon>Bacillati</taxon>
        <taxon>Actinomycetota</taxon>
        <taxon>Actinomycetes</taxon>
        <taxon>Micrococcales</taxon>
        <taxon>Bogoriellaceae</taxon>
        <taxon>Georgenia</taxon>
    </lineage>
</organism>
<keyword evidence="3 8" id="KW-0418">Kinase</keyword>
<evidence type="ECO:0000256" key="3">
    <source>
        <dbReference type="ARBA" id="ARBA00022777"/>
    </source>
</evidence>
<dbReference type="InterPro" id="IPR008271">
    <property type="entry name" value="Ser/Thr_kinase_AS"/>
</dbReference>
<evidence type="ECO:0000256" key="1">
    <source>
        <dbReference type="ARBA" id="ARBA00022679"/>
    </source>
</evidence>
<keyword evidence="9" id="KW-1185">Reference proteome</keyword>
<proteinExistence type="predicted"/>
<dbReference type="PANTHER" id="PTHR43289">
    <property type="entry name" value="MITOGEN-ACTIVATED PROTEIN KINASE KINASE KINASE 20-RELATED"/>
    <property type="match status" value="1"/>
</dbReference>
<dbReference type="SMART" id="SM00220">
    <property type="entry name" value="S_TKc"/>
    <property type="match status" value="1"/>
</dbReference>
<keyword evidence="4 5" id="KW-0067">ATP-binding</keyword>
<dbReference type="CDD" id="cd14014">
    <property type="entry name" value="STKc_PknB_like"/>
    <property type="match status" value="1"/>
</dbReference>
<dbReference type="PROSITE" id="PS00107">
    <property type="entry name" value="PROTEIN_KINASE_ATP"/>
    <property type="match status" value="1"/>
</dbReference>
<dbReference type="InterPro" id="IPR011009">
    <property type="entry name" value="Kinase-like_dom_sf"/>
</dbReference>
<keyword evidence="1" id="KW-0808">Transferase</keyword>
<protein>
    <submittedName>
        <fullName evidence="8">Serine/threonine protein kinase</fullName>
    </submittedName>
</protein>
<dbReference type="EMBL" id="CP040899">
    <property type="protein sequence ID" value="QDB78138.1"/>
    <property type="molecule type" value="Genomic_DNA"/>
</dbReference>
<feature type="domain" description="Protein kinase" evidence="7">
    <location>
        <begin position="7"/>
        <end position="264"/>
    </location>
</feature>
<keyword evidence="8" id="KW-0723">Serine/threonine-protein kinase</keyword>
<dbReference type="InterPro" id="IPR017441">
    <property type="entry name" value="Protein_kinase_ATP_BS"/>
</dbReference>
<evidence type="ECO:0000256" key="6">
    <source>
        <dbReference type="SAM" id="Phobius"/>
    </source>
</evidence>
<keyword evidence="6" id="KW-1133">Transmembrane helix</keyword>
<dbReference type="SUPFAM" id="SSF56112">
    <property type="entry name" value="Protein kinase-like (PK-like)"/>
    <property type="match status" value="1"/>
</dbReference>
<feature type="transmembrane region" description="Helical" evidence="6">
    <location>
        <begin position="376"/>
        <end position="396"/>
    </location>
</feature>
<reference evidence="8 9" key="1">
    <citation type="submission" date="2019-05" db="EMBL/GenBank/DDBJ databases">
        <title>Georgenia *** sp. nov., and Georgenia *** sp. nov., isolated from the intestinal contents of plateau pika (Ochotona curzoniae) in the Qinghai-Tibet plateau of China.</title>
        <authorList>
            <person name="Tian Z."/>
        </authorList>
    </citation>
    <scope>NUCLEOTIDE SEQUENCE [LARGE SCALE GENOMIC DNA]</scope>
    <source>
        <strain evidence="8 9">Z294</strain>
    </source>
</reference>
<feature type="transmembrane region" description="Helical" evidence="6">
    <location>
        <begin position="500"/>
        <end position="521"/>
    </location>
</feature>
<dbReference type="Gene3D" id="3.30.200.20">
    <property type="entry name" value="Phosphorylase Kinase, domain 1"/>
    <property type="match status" value="1"/>
</dbReference>
<keyword evidence="6" id="KW-0472">Membrane</keyword>
<evidence type="ECO:0000259" key="7">
    <source>
        <dbReference type="PROSITE" id="PS50011"/>
    </source>
</evidence>
<dbReference type="PANTHER" id="PTHR43289:SF34">
    <property type="entry name" value="SERINE_THREONINE-PROTEIN KINASE YBDM-RELATED"/>
    <property type="match status" value="1"/>
</dbReference>
<evidence type="ECO:0000313" key="8">
    <source>
        <dbReference type="EMBL" id="QDB78138.1"/>
    </source>
</evidence>
<feature type="binding site" evidence="5">
    <location>
        <position position="35"/>
    </location>
    <ligand>
        <name>ATP</name>
        <dbReference type="ChEBI" id="CHEBI:30616"/>
    </ligand>
</feature>
<dbReference type="PROSITE" id="PS00108">
    <property type="entry name" value="PROTEIN_KINASE_ST"/>
    <property type="match status" value="1"/>
</dbReference>
<feature type="transmembrane region" description="Helical" evidence="6">
    <location>
        <begin position="416"/>
        <end position="449"/>
    </location>
</feature>
<sequence length="534" mass="55461">MQGIEGYRLVRRIGAGGMGTVHEALDADGRRVAVKVLHEAIAADPAARERLRREVELLHRVRGRGVARVLDAEADAATAFVVTELIDGPTLEDDVREHGPLTEDELAELAHGLAEGLDAIHAAGIAHRDLKPGNVMLSADGPVIIDFGIAQVADDVRLTQTGMVTGTPGYLDPDVLAGGDPGPAGDWWAWAAVLTYAATGRPPFGRGGMQAVLGRVSTGVVDTDGLPDRLAAVLGAALDPEPARRLPPGDVLAALDGDWDRPALRALLASPPDPVTRTDVLPPSVPPAHTRALPAQEPWYPPPAQTYEAPAVEPWDRQAPEQWPPQPVAGTAVAPAGWGLTPQEVPPWAVPPRRRGGTLAALGLGLTALAMLAPGAWAVGVLALVVVLGAVGRGAVRLRTGRLRRGLRRGDTARAWLAAPVHLLGAALATVPGFLLAALVAGVGGWAVLTFTSPPADIRPWLLWCAAALALWALWSVPPAEGTREGARVVLGALPRQARVGLVLLGLGTAAVLATLVLTGAPPDPVWSPLPSPA</sequence>
<keyword evidence="2 5" id="KW-0547">Nucleotide-binding</keyword>
<evidence type="ECO:0000256" key="4">
    <source>
        <dbReference type="ARBA" id="ARBA00022840"/>
    </source>
</evidence>
<keyword evidence="6" id="KW-0812">Transmembrane</keyword>
<dbReference type="GO" id="GO:0004674">
    <property type="term" value="F:protein serine/threonine kinase activity"/>
    <property type="evidence" value="ECO:0007669"/>
    <property type="project" value="UniProtKB-KW"/>
</dbReference>
<evidence type="ECO:0000256" key="5">
    <source>
        <dbReference type="PROSITE-ProRule" id="PRU10141"/>
    </source>
</evidence>
<dbReference type="PROSITE" id="PS50011">
    <property type="entry name" value="PROTEIN_KINASE_DOM"/>
    <property type="match status" value="1"/>
</dbReference>
<evidence type="ECO:0000256" key="2">
    <source>
        <dbReference type="ARBA" id="ARBA00022741"/>
    </source>
</evidence>
<feature type="transmembrane region" description="Helical" evidence="6">
    <location>
        <begin position="461"/>
        <end position="480"/>
    </location>
</feature>
<name>A0ABX5VJ91_9MICO</name>
<evidence type="ECO:0000313" key="9">
    <source>
        <dbReference type="Proteomes" id="UP000313948"/>
    </source>
</evidence>
<dbReference type="Pfam" id="PF00069">
    <property type="entry name" value="Pkinase"/>
    <property type="match status" value="1"/>
</dbReference>
<dbReference type="Proteomes" id="UP000313948">
    <property type="component" value="Chromosome"/>
</dbReference>